<dbReference type="Gene3D" id="3.90.1600.10">
    <property type="entry name" value="Palm domain of DNA polymerase"/>
    <property type="match status" value="1"/>
</dbReference>
<reference evidence="1 2" key="1">
    <citation type="submission" date="2022-05" db="EMBL/GenBank/DDBJ databases">
        <authorList>
            <consortium name="Genoscope - CEA"/>
            <person name="William W."/>
        </authorList>
    </citation>
    <scope>NUCLEOTIDE SEQUENCE [LARGE SCALE GENOMIC DNA]</scope>
</reference>
<dbReference type="EMBL" id="CALNXI010000547">
    <property type="protein sequence ID" value="CAH3029028.1"/>
    <property type="molecule type" value="Genomic_DNA"/>
</dbReference>
<comment type="caution">
    <text evidence="1">The sequence shown here is derived from an EMBL/GenBank/DDBJ whole genome shotgun (WGS) entry which is preliminary data.</text>
</comment>
<sequence length="141" mass="15896">MPCRQPPDRVGVSSDKVMDYTLDIPTTRLCTEDVLKVVHKSQHDAADKGDYLGEMTDELEGDVIVEFVSRGAKNYGYRTRNGKVECKVRGFTLNHRGAAVLNFDTMKRNILYTVSDGNMAEEAEKAKETTRVNLYFEEGLL</sequence>
<keyword evidence="2" id="KW-1185">Reference proteome</keyword>
<dbReference type="PANTHER" id="PTHR33568:SF3">
    <property type="entry name" value="DNA-DIRECTED DNA POLYMERASE"/>
    <property type="match status" value="1"/>
</dbReference>
<accession>A0ABN8MKI0</accession>
<dbReference type="Proteomes" id="UP001159427">
    <property type="component" value="Unassembled WGS sequence"/>
</dbReference>
<dbReference type="InterPro" id="IPR023211">
    <property type="entry name" value="DNA_pol_palm_dom_sf"/>
</dbReference>
<evidence type="ECO:0000313" key="2">
    <source>
        <dbReference type="Proteomes" id="UP001159427"/>
    </source>
</evidence>
<evidence type="ECO:0000313" key="1">
    <source>
        <dbReference type="EMBL" id="CAH3029028.1"/>
    </source>
</evidence>
<name>A0ABN8MKI0_9CNID</name>
<organism evidence="1 2">
    <name type="scientific">Porites evermanni</name>
    <dbReference type="NCBI Taxonomy" id="104178"/>
    <lineage>
        <taxon>Eukaryota</taxon>
        <taxon>Metazoa</taxon>
        <taxon>Cnidaria</taxon>
        <taxon>Anthozoa</taxon>
        <taxon>Hexacorallia</taxon>
        <taxon>Scleractinia</taxon>
        <taxon>Fungiina</taxon>
        <taxon>Poritidae</taxon>
        <taxon>Porites</taxon>
    </lineage>
</organism>
<proteinExistence type="predicted"/>
<protein>
    <submittedName>
        <fullName evidence="1">Uncharacterized protein</fullName>
    </submittedName>
</protein>
<gene>
    <name evidence="1" type="ORF">PEVE_00035352</name>
</gene>
<dbReference type="PANTHER" id="PTHR33568">
    <property type="entry name" value="DNA POLYMERASE"/>
    <property type="match status" value="1"/>
</dbReference>